<dbReference type="InterPro" id="IPR024983">
    <property type="entry name" value="CHAT_dom"/>
</dbReference>
<protein>
    <submittedName>
        <fullName evidence="2">Tetratricopeptide repeat protein</fullName>
    </submittedName>
</protein>
<proteinExistence type="predicted"/>
<feature type="domain" description="AAA+ ATPase" evidence="1">
    <location>
        <begin position="439"/>
        <end position="662"/>
    </location>
</feature>
<organism evidence="2 3">
    <name type="scientific">Nonomuraea zeae</name>
    <dbReference type="NCBI Taxonomy" id="1642303"/>
    <lineage>
        <taxon>Bacteria</taxon>
        <taxon>Bacillati</taxon>
        <taxon>Actinomycetota</taxon>
        <taxon>Actinomycetes</taxon>
        <taxon>Streptosporangiales</taxon>
        <taxon>Streptosporangiaceae</taxon>
        <taxon>Nonomuraea</taxon>
    </lineage>
</organism>
<dbReference type="InterPro" id="IPR003593">
    <property type="entry name" value="AAA+_ATPase"/>
</dbReference>
<dbReference type="Gene3D" id="3.40.50.300">
    <property type="entry name" value="P-loop containing nucleotide triphosphate hydrolases"/>
    <property type="match status" value="1"/>
</dbReference>
<accession>A0A5S4FXV0</accession>
<dbReference type="SMART" id="SM00028">
    <property type="entry name" value="TPR"/>
    <property type="match status" value="5"/>
</dbReference>
<evidence type="ECO:0000313" key="3">
    <source>
        <dbReference type="Proteomes" id="UP000306628"/>
    </source>
</evidence>
<dbReference type="AlphaFoldDB" id="A0A5S4FXV0"/>
<dbReference type="RefSeq" id="WP_138696000.1">
    <property type="nucleotide sequence ID" value="NZ_VCKX01000225.1"/>
</dbReference>
<dbReference type="Pfam" id="PF13374">
    <property type="entry name" value="TPR_10"/>
    <property type="match status" value="1"/>
</dbReference>
<dbReference type="InterPro" id="IPR027417">
    <property type="entry name" value="P-loop_NTPase"/>
</dbReference>
<gene>
    <name evidence="2" type="ORF">ETD85_45105</name>
</gene>
<dbReference type="SUPFAM" id="SSF48452">
    <property type="entry name" value="TPR-like"/>
    <property type="match status" value="1"/>
</dbReference>
<keyword evidence="3" id="KW-1185">Reference proteome</keyword>
<dbReference type="PANTHER" id="PTHR47691">
    <property type="entry name" value="REGULATOR-RELATED"/>
    <property type="match status" value="1"/>
</dbReference>
<dbReference type="EMBL" id="VCKX01000225">
    <property type="protein sequence ID" value="TMR25543.1"/>
    <property type="molecule type" value="Genomic_DNA"/>
</dbReference>
<dbReference type="PANTHER" id="PTHR47691:SF3">
    <property type="entry name" value="HTH-TYPE TRANSCRIPTIONAL REGULATOR RV0890C-RELATED"/>
    <property type="match status" value="1"/>
</dbReference>
<feature type="non-terminal residue" evidence="2">
    <location>
        <position position="1148"/>
    </location>
</feature>
<dbReference type="SUPFAM" id="SSF52540">
    <property type="entry name" value="P-loop containing nucleoside triphosphate hydrolases"/>
    <property type="match status" value="1"/>
</dbReference>
<dbReference type="InterPro" id="IPR011990">
    <property type="entry name" value="TPR-like_helical_dom_sf"/>
</dbReference>
<evidence type="ECO:0000259" key="1">
    <source>
        <dbReference type="SMART" id="SM00382"/>
    </source>
</evidence>
<dbReference type="Pfam" id="PF13424">
    <property type="entry name" value="TPR_12"/>
    <property type="match status" value="2"/>
</dbReference>
<name>A0A5S4FXV0_9ACTN</name>
<dbReference type="Proteomes" id="UP000306628">
    <property type="component" value="Unassembled WGS sequence"/>
</dbReference>
<dbReference type="Pfam" id="PF12770">
    <property type="entry name" value="CHAT"/>
    <property type="match status" value="1"/>
</dbReference>
<evidence type="ECO:0000313" key="2">
    <source>
        <dbReference type="EMBL" id="TMR25543.1"/>
    </source>
</evidence>
<reference evidence="2 3" key="1">
    <citation type="submission" date="2019-05" db="EMBL/GenBank/DDBJ databases">
        <title>Draft genome sequence of Nonomuraea zeae DSM 100528.</title>
        <authorList>
            <person name="Saricaoglu S."/>
            <person name="Isik K."/>
        </authorList>
    </citation>
    <scope>NUCLEOTIDE SEQUENCE [LARGE SCALE GENOMIC DNA]</scope>
    <source>
        <strain evidence="2 3">DSM 100528</strain>
    </source>
</reference>
<dbReference type="InterPro" id="IPR019734">
    <property type="entry name" value="TPR_rpt"/>
</dbReference>
<sequence length="1148" mass="125753">MIDRLLVDIGDDDLVSLSVWLAGEQLPERVGEPVELAWPLDDEALEDLRWYLEDYLRYPYAVYSDRGSDIAERLPDWGKSLFFAIFGSAAARAAYAAVRARGNAVELVFQSASPRRLGLPWELMVDPDRDLPIALDRVAVTRSLPVRDLAGSFPAAGTRLRVLMVISRPAGRRDVAYRMIARPLLRRLEAVRGNVDLVVLRPPTLDRLRQVLTEAAEAGEPFQVVHFDGHGVFGEERAPASPLRYAGPGPRGMLVFERADGGPDRVPAEKVAQVLSAGRVPVAVLNACRSGQVGAEVEAAVATRLVQGGAASVVAMAYSVYAVAAAEFMAAFYERLFAGDRIADAVTAGRARLALRDERPSPKGSLPLADWVVPVHYSRRDIRFPGLRTERSGASLNTLLDRLRAAPDGDAETGADLAPVGTFVGRDDLFYALESAARLQRVVILHGPGGTGKTELAKAFGRWWRDTGGVGRPDWVIWHSYEPGVASFSLDGVVNAVGRRVFGTDFVLNEPAERARIVRRLLAEQRLLLIWDNFESVRTLPGAAAPGEGKLDELKDFLARIARSGKSSVLITSRTGEDWLGDLRRIEVGGLSPEEAVDHAEQLLSPFPRARPRRGMPRFAELMEWLDGHPLSMRLILPHLDTTDAGVLLSALRGTIPLPGGDGGDRTTSLRACVAYSFTHLSASDRRALVAVALFHGVVSASILGALSLAEDAPERFRGLSGEDWDEALSRAAAIGLLSKLPSRMYRLHPALPAYLIGEWRAGGPDAFDAEHAATVRAFLDACAAYASWLEDELAGRDAGWAAALIDLHQRTLHAMLGHALDRGLWEQARNITQPFVKYWDIRGLAEEARGWCDRARLALGTPDGGMEQPAVKYWLLAVATEANWQLRAGELDVARRTYLDLLEFLDRQPGSDARRDYQSVAYHQLGVVAREQERWAEAEQWYRKATENTAKQGDPYNLALGYQELGALAVARECWEEAERWLNQARVIHESAGERRQVGVTYHGLGVIAEIRERLDEAEEWLGKAITVFEAIGDRRDASACYHHLGIVAQRRGRPAAAEELLGRSLALEEELGNRPGLAGAYGQLGLVAIDRGRPVEALAWLVRCVAVFEEFPHPATTPGPALLKALTQALGLPELEKAWQAATGHP</sequence>
<dbReference type="Gene3D" id="1.25.40.10">
    <property type="entry name" value="Tetratricopeptide repeat domain"/>
    <property type="match status" value="2"/>
</dbReference>
<dbReference type="OrthoDB" id="135224at2"/>
<dbReference type="SMART" id="SM00382">
    <property type="entry name" value="AAA"/>
    <property type="match status" value="1"/>
</dbReference>
<comment type="caution">
    <text evidence="2">The sequence shown here is derived from an EMBL/GenBank/DDBJ whole genome shotgun (WGS) entry which is preliminary data.</text>
</comment>